<evidence type="ECO:0000313" key="6">
    <source>
        <dbReference type="Proteomes" id="UP000664844"/>
    </source>
</evidence>
<keyword evidence="2" id="KW-0378">Hydrolase</keyword>
<name>A0ABS3FM57_9CYAN</name>
<dbReference type="InterPro" id="IPR013223">
    <property type="entry name" value="RNase_B_OB_dom"/>
</dbReference>
<evidence type="ECO:0000313" key="5">
    <source>
        <dbReference type="EMBL" id="MBO0347918.1"/>
    </source>
</evidence>
<dbReference type="Pfam" id="PF17876">
    <property type="entry name" value="CSD2"/>
    <property type="match status" value="1"/>
</dbReference>
<keyword evidence="6" id="KW-1185">Reference proteome</keyword>
<dbReference type="Gene3D" id="2.40.50.140">
    <property type="entry name" value="Nucleic acid-binding proteins"/>
    <property type="match status" value="2"/>
</dbReference>
<dbReference type="RefSeq" id="WP_207086492.1">
    <property type="nucleotide sequence ID" value="NZ_JAFLQW010000053.1"/>
</dbReference>
<dbReference type="Proteomes" id="UP000664844">
    <property type="component" value="Unassembled WGS sequence"/>
</dbReference>
<accession>A0ABS3FM57</accession>
<evidence type="ECO:0000256" key="3">
    <source>
        <dbReference type="ARBA" id="ARBA00022839"/>
    </source>
</evidence>
<dbReference type="SUPFAM" id="SSF50249">
    <property type="entry name" value="Nucleic acid-binding proteins"/>
    <property type="match status" value="3"/>
</dbReference>
<dbReference type="CDD" id="cd04471">
    <property type="entry name" value="S1_RNase_R"/>
    <property type="match status" value="1"/>
</dbReference>
<dbReference type="InterPro" id="IPR012340">
    <property type="entry name" value="NA-bd_OB-fold"/>
</dbReference>
<evidence type="ECO:0000256" key="1">
    <source>
        <dbReference type="ARBA" id="ARBA00022722"/>
    </source>
</evidence>
<dbReference type="PROSITE" id="PS50126">
    <property type="entry name" value="S1"/>
    <property type="match status" value="1"/>
</dbReference>
<dbReference type="PANTHER" id="PTHR23355">
    <property type="entry name" value="RIBONUCLEASE"/>
    <property type="match status" value="1"/>
</dbReference>
<keyword evidence="1" id="KW-0540">Nuclease</keyword>
<dbReference type="SMART" id="SM00357">
    <property type="entry name" value="CSP"/>
    <property type="match status" value="1"/>
</dbReference>
<feature type="domain" description="S1 motif" evidence="4">
    <location>
        <begin position="685"/>
        <end position="773"/>
    </location>
</feature>
<keyword evidence="3" id="KW-0269">Exonuclease</keyword>
<protein>
    <submittedName>
        <fullName evidence="5">VacB/RNase II family 3'-5' exoribonuclease</fullName>
    </submittedName>
</protein>
<dbReference type="Pfam" id="PF00773">
    <property type="entry name" value="RNB"/>
    <property type="match status" value="1"/>
</dbReference>
<evidence type="ECO:0000259" key="4">
    <source>
        <dbReference type="PROSITE" id="PS50126"/>
    </source>
</evidence>
<dbReference type="InterPro" id="IPR040476">
    <property type="entry name" value="CSD2"/>
</dbReference>
<dbReference type="Pfam" id="PF08206">
    <property type="entry name" value="OB_RNB"/>
    <property type="match status" value="1"/>
</dbReference>
<dbReference type="SMART" id="SM00955">
    <property type="entry name" value="RNB"/>
    <property type="match status" value="1"/>
</dbReference>
<proteinExistence type="predicted"/>
<gene>
    <name evidence="5" type="ORF">J0895_02120</name>
</gene>
<reference evidence="5 6" key="1">
    <citation type="submission" date="2021-03" db="EMBL/GenBank/DDBJ databases">
        <title>Metabolic Capacity of the Antarctic Cyanobacterium Phormidium pseudopriestleyi that Sustains Oxygenic Photosynthesis in the Presence of Hydrogen Sulfide.</title>
        <authorList>
            <person name="Lumian J.E."/>
            <person name="Jungblut A.D."/>
            <person name="Dillon M.L."/>
            <person name="Hawes I."/>
            <person name="Doran P.T."/>
            <person name="Mackey T.J."/>
            <person name="Dick G.J."/>
            <person name="Grettenberger C.L."/>
            <person name="Sumner D.Y."/>
        </authorList>
    </citation>
    <scope>NUCLEOTIDE SEQUENCE [LARGE SCALE GENOMIC DNA]</scope>
    <source>
        <strain evidence="5 6">FRX01</strain>
    </source>
</reference>
<dbReference type="InterPro" id="IPR001900">
    <property type="entry name" value="RNase_II/R"/>
</dbReference>
<evidence type="ECO:0000256" key="2">
    <source>
        <dbReference type="ARBA" id="ARBA00022801"/>
    </source>
</evidence>
<dbReference type="InterPro" id="IPR003029">
    <property type="entry name" value="S1_domain"/>
</dbReference>
<dbReference type="InterPro" id="IPR011129">
    <property type="entry name" value="CSD"/>
</dbReference>
<dbReference type="SMART" id="SM00316">
    <property type="entry name" value="S1"/>
    <property type="match status" value="1"/>
</dbReference>
<dbReference type="Pfam" id="PF00575">
    <property type="entry name" value="S1"/>
    <property type="match status" value="1"/>
</dbReference>
<dbReference type="InterPro" id="IPR050180">
    <property type="entry name" value="RNR_Ribonuclease"/>
</dbReference>
<comment type="caution">
    <text evidence="5">The sequence shown here is derived from an EMBL/GenBank/DDBJ whole genome shotgun (WGS) entry which is preliminary data.</text>
</comment>
<sequence length="801" mass="90018">MDFSIATLLANFTDDKSVAPKILEKKLGCQDEKSTRYLQIALDALEKIGVLVKEKGRYRRVWEESLVEAKLRCSSKGFCFAIQDTEGTEDIYVRECHLSNAWNGDRVLVNIIKEGSRRRSPEGEVKLILERANPSVLARVKQTGNRYLAVPLDDRLLFELDLKQNGVSLVDAVEHLVHVEVLRYALGSNPPLGRVAQILGSDAEDANDLDIVCCKHDLPRAFPQVVLDAIADLPKPLRKAEIKGRLDLRSLQTIALMPASRLRSSIPTVEQAFSLETLKSGEWRLSIHISDVAHYVKPDTALDREARRRSVSAHLGDMVLPVIPEQLALDSCSLLTGEDRLAVSVLVILDDDGVVDFEIKPSVIKVDYQVSDRQAQPILDKLQEQYLDPEIIPAWWLEFRERQKSLEEPEPVPTAIAQTLEKMFQLSYLMQNWRRARGGFDLNLPPNQYGICPSVYNDEGAEGAISLSSHITAQGMLCEFTILANQLVATHLQQLGVPGIYRVQAAPDLEQVDELIKLASNMGVEVLLDDPEEVTPIDFQDFTEVFAASGCERVLTYLLEDTLKPASYSTNPGSHFGLALNTGYTHFCSPVQRYADLLVQRLLKTVFEEGRDRKSARSKEFVDLHSSHSHGEISWNVLPPTTHSEFESHFSTIVGHLSDREKLTQEAEADLQGLKKAGLMKARTGETFSGLITGVQSYGFFVEIEVEGPEGIPLRLEGLVHVSSLKDDWYEYRSRLQTLVGRKNRKQYSLGDIVEVQVKSVDYYRQQIDLVAVGGGSEASGEDYTEYRERERNYYDYEEDI</sequence>
<dbReference type="PANTHER" id="PTHR23355:SF9">
    <property type="entry name" value="DIS3-LIKE EXONUCLEASE 2"/>
    <property type="match status" value="1"/>
</dbReference>
<organism evidence="5 6">
    <name type="scientific">Phormidium pseudopriestleyi FRX01</name>
    <dbReference type="NCBI Taxonomy" id="1759528"/>
    <lineage>
        <taxon>Bacteria</taxon>
        <taxon>Bacillati</taxon>
        <taxon>Cyanobacteriota</taxon>
        <taxon>Cyanophyceae</taxon>
        <taxon>Oscillatoriophycideae</taxon>
        <taxon>Oscillatoriales</taxon>
        <taxon>Oscillatoriaceae</taxon>
        <taxon>Phormidium</taxon>
    </lineage>
</organism>
<dbReference type="EMBL" id="JAFLQW010000053">
    <property type="protein sequence ID" value="MBO0347918.1"/>
    <property type="molecule type" value="Genomic_DNA"/>
</dbReference>